<comment type="similarity">
    <text evidence="2">Belongs to the cutinase family.</text>
</comment>
<keyword evidence="8" id="KW-0843">Virulence</keyword>
<comment type="subcellular location">
    <subcellularLocation>
        <location evidence="1">Secreted</location>
    </subcellularLocation>
</comment>
<dbReference type="InterPro" id="IPR011150">
    <property type="entry name" value="Cutinase_monf"/>
</dbReference>
<dbReference type="InterPro" id="IPR029058">
    <property type="entry name" value="AB_hydrolase_fold"/>
</dbReference>
<keyword evidence="6 11" id="KW-0732">Signal</keyword>
<reference evidence="12 13" key="1">
    <citation type="submission" date="2018-06" db="EMBL/GenBank/DDBJ databases">
        <title>Complete Genomes of Monosporascus.</title>
        <authorList>
            <person name="Robinson A.J."/>
            <person name="Natvig D.O."/>
        </authorList>
    </citation>
    <scope>NUCLEOTIDE SEQUENCE [LARGE SCALE GENOMIC DNA]</scope>
    <source>
        <strain evidence="12 13">CBS 609.92</strain>
    </source>
</reference>
<feature type="chain" id="PRO_5045463547" description="cutinase" evidence="11">
    <location>
        <begin position="21"/>
        <end position="273"/>
    </location>
</feature>
<evidence type="ECO:0000256" key="7">
    <source>
        <dbReference type="ARBA" id="ARBA00022801"/>
    </source>
</evidence>
<comment type="caution">
    <text evidence="12">The sequence shown here is derived from an EMBL/GenBank/DDBJ whole genome shotgun (WGS) entry which is preliminary data.</text>
</comment>
<keyword evidence="5" id="KW-0964">Secreted</keyword>
<keyword evidence="7" id="KW-0378">Hydrolase</keyword>
<dbReference type="Gene3D" id="3.40.50.1820">
    <property type="entry name" value="alpha/beta hydrolase"/>
    <property type="match status" value="1"/>
</dbReference>
<evidence type="ECO:0000256" key="3">
    <source>
        <dbReference type="ARBA" id="ARBA00013095"/>
    </source>
</evidence>
<keyword evidence="13" id="KW-1185">Reference proteome</keyword>
<name>A0ABY0H606_9PEZI</name>
<dbReference type="Proteomes" id="UP000294003">
    <property type="component" value="Unassembled WGS sequence"/>
</dbReference>
<evidence type="ECO:0000256" key="5">
    <source>
        <dbReference type="ARBA" id="ARBA00022525"/>
    </source>
</evidence>
<evidence type="ECO:0000313" key="12">
    <source>
        <dbReference type="EMBL" id="RYO82372.1"/>
    </source>
</evidence>
<dbReference type="PANTHER" id="PTHR48250:SF3">
    <property type="entry name" value="CUTINASE 1-RELATED"/>
    <property type="match status" value="1"/>
</dbReference>
<protein>
    <recommendedName>
        <fullName evidence="3">cutinase</fullName>
        <ecNumber evidence="3">3.1.1.74</ecNumber>
    </recommendedName>
</protein>
<evidence type="ECO:0000256" key="10">
    <source>
        <dbReference type="ARBA" id="ARBA00034045"/>
    </source>
</evidence>
<comment type="catalytic activity">
    <reaction evidence="10">
        <text>cutin + H2O = cutin monomers.</text>
        <dbReference type="EC" id="3.1.1.74"/>
    </reaction>
</comment>
<evidence type="ECO:0000256" key="4">
    <source>
        <dbReference type="ARBA" id="ARBA00022487"/>
    </source>
</evidence>
<sequence>MESLVFEDFALITLLTAASAELSPVPEIDGVADEWECWPLGWAILARSPHAKFPSLAFQGVSAGDYAADMAGYIEEGGSGICAIGLARDVQQFASLCPETRFVISGWSQGALCARKSIGYLEDDARDRVIALVTFGDPYRIWSDAVSFPTLPESIGELSYRQMTSPDPLCSSPSDLFTDPFDIGSRLKAMWEEFDDARLNDAQRGSRNYIIKQLPLAVSRHFRTLLDDFAHLRFRRWMLLSQHFWYGIDGTVDEAAEGVFQAYNENVEIDDIA</sequence>
<proteinExistence type="inferred from homology"/>
<evidence type="ECO:0000313" key="13">
    <source>
        <dbReference type="Proteomes" id="UP000294003"/>
    </source>
</evidence>
<dbReference type="InterPro" id="IPR000675">
    <property type="entry name" value="Cutinase/axe"/>
</dbReference>
<accession>A0ABY0H606</accession>
<evidence type="ECO:0000256" key="2">
    <source>
        <dbReference type="ARBA" id="ARBA00007534"/>
    </source>
</evidence>
<feature type="signal peptide" evidence="11">
    <location>
        <begin position="1"/>
        <end position="20"/>
    </location>
</feature>
<keyword evidence="9" id="KW-1015">Disulfide bond</keyword>
<evidence type="ECO:0000256" key="6">
    <source>
        <dbReference type="ARBA" id="ARBA00022729"/>
    </source>
</evidence>
<keyword evidence="4" id="KW-0719">Serine esterase</keyword>
<evidence type="ECO:0000256" key="1">
    <source>
        <dbReference type="ARBA" id="ARBA00004613"/>
    </source>
</evidence>
<gene>
    <name evidence="12" type="ORF">DL762_006645</name>
</gene>
<evidence type="ECO:0000256" key="8">
    <source>
        <dbReference type="ARBA" id="ARBA00023026"/>
    </source>
</evidence>
<organism evidence="12 13">
    <name type="scientific">Monosporascus cannonballus</name>
    <dbReference type="NCBI Taxonomy" id="155416"/>
    <lineage>
        <taxon>Eukaryota</taxon>
        <taxon>Fungi</taxon>
        <taxon>Dikarya</taxon>
        <taxon>Ascomycota</taxon>
        <taxon>Pezizomycotina</taxon>
        <taxon>Sordariomycetes</taxon>
        <taxon>Xylariomycetidae</taxon>
        <taxon>Xylariales</taxon>
        <taxon>Xylariales incertae sedis</taxon>
        <taxon>Monosporascus</taxon>
    </lineage>
</organism>
<dbReference type="EC" id="3.1.1.74" evidence="3"/>
<evidence type="ECO:0000256" key="9">
    <source>
        <dbReference type="ARBA" id="ARBA00023157"/>
    </source>
</evidence>
<dbReference type="SUPFAM" id="SSF53474">
    <property type="entry name" value="alpha/beta-Hydrolases"/>
    <property type="match status" value="1"/>
</dbReference>
<dbReference type="EMBL" id="QJNS01000218">
    <property type="protein sequence ID" value="RYO82372.1"/>
    <property type="molecule type" value="Genomic_DNA"/>
</dbReference>
<dbReference type="PANTHER" id="PTHR48250">
    <property type="entry name" value="CUTINASE 2-RELATED"/>
    <property type="match status" value="1"/>
</dbReference>
<evidence type="ECO:0000256" key="11">
    <source>
        <dbReference type="SAM" id="SignalP"/>
    </source>
</evidence>
<dbReference type="Pfam" id="PF01083">
    <property type="entry name" value="Cutinase"/>
    <property type="match status" value="1"/>
</dbReference>